<keyword evidence="3" id="KW-1185">Reference proteome</keyword>
<protein>
    <recommendedName>
        <fullName evidence="4">PEP-CTERM sorting domain-containing protein</fullName>
    </recommendedName>
</protein>
<feature type="chain" id="PRO_5032755103" description="PEP-CTERM sorting domain-containing protein" evidence="1">
    <location>
        <begin position="26"/>
        <end position="210"/>
    </location>
</feature>
<feature type="signal peptide" evidence="1">
    <location>
        <begin position="1"/>
        <end position="25"/>
    </location>
</feature>
<keyword evidence="1" id="KW-0732">Signal</keyword>
<evidence type="ECO:0008006" key="4">
    <source>
        <dbReference type="Google" id="ProtNLM"/>
    </source>
</evidence>
<organism evidence="2 3">
    <name type="scientific">Luteolibacter luteus</name>
    <dbReference type="NCBI Taxonomy" id="2728835"/>
    <lineage>
        <taxon>Bacteria</taxon>
        <taxon>Pseudomonadati</taxon>
        <taxon>Verrucomicrobiota</taxon>
        <taxon>Verrucomicrobiia</taxon>
        <taxon>Verrucomicrobiales</taxon>
        <taxon>Verrucomicrobiaceae</taxon>
        <taxon>Luteolibacter</taxon>
    </lineage>
</organism>
<proteinExistence type="predicted"/>
<evidence type="ECO:0000256" key="1">
    <source>
        <dbReference type="SAM" id="SignalP"/>
    </source>
</evidence>
<dbReference type="KEGG" id="luo:HHL09_23095"/>
<accession>A0A858RP82</accession>
<evidence type="ECO:0000313" key="3">
    <source>
        <dbReference type="Proteomes" id="UP000501812"/>
    </source>
</evidence>
<gene>
    <name evidence="2" type="ORF">HHL09_23095</name>
</gene>
<name>A0A858RP82_9BACT</name>
<evidence type="ECO:0000313" key="2">
    <source>
        <dbReference type="EMBL" id="QJE98545.1"/>
    </source>
</evidence>
<reference evidence="2 3" key="1">
    <citation type="submission" date="2020-04" db="EMBL/GenBank/DDBJ databases">
        <title>Luteolibacter sp. G-1-1-1 isolated from soil.</title>
        <authorList>
            <person name="Dahal R.H."/>
        </authorList>
    </citation>
    <scope>NUCLEOTIDE SEQUENCE [LARGE SCALE GENOMIC DNA]</scope>
    <source>
        <strain evidence="2 3">G-1-1-1</strain>
    </source>
</reference>
<dbReference type="AlphaFoldDB" id="A0A858RP82"/>
<dbReference type="EMBL" id="CP051774">
    <property type="protein sequence ID" value="QJE98545.1"/>
    <property type="molecule type" value="Genomic_DNA"/>
</dbReference>
<dbReference type="Proteomes" id="UP000501812">
    <property type="component" value="Chromosome"/>
</dbReference>
<dbReference type="RefSeq" id="WP_169457032.1">
    <property type="nucleotide sequence ID" value="NZ_CP051774.1"/>
</dbReference>
<sequence length="210" mass="21644">MNIPVSSFRAVATLLSIAFAGSLHGATVSLGQLSADYSGAALSTIGTEGFSSSNLSDLTGLTPGQSIQISFTPNQATAWEGFFYYNEGQVAINWRAQIEISVGGHTTNYTDLWTFGPSPAIGGEGGVSGSNSGPTPITHSLVVPWGTDLSAVVITIRDLSSISGSAGAYFTDSKMTLSGATLVTTSVPEPSGIFLGLMPAALLLHRRRGL</sequence>